<evidence type="ECO:0000256" key="3">
    <source>
        <dbReference type="ARBA" id="ARBA00022842"/>
    </source>
</evidence>
<organism evidence="7 8">
    <name type="scientific">candidate division WWE3 bacterium</name>
    <dbReference type="NCBI Taxonomy" id="2053526"/>
    <lineage>
        <taxon>Bacteria</taxon>
        <taxon>Katanobacteria</taxon>
    </lineage>
</organism>
<dbReference type="GO" id="GO:0006310">
    <property type="term" value="P:DNA recombination"/>
    <property type="evidence" value="ECO:0007669"/>
    <property type="project" value="UniProtKB-KW"/>
</dbReference>
<keyword evidence="5" id="KW-0233">DNA recombination</keyword>
<evidence type="ECO:0000313" key="7">
    <source>
        <dbReference type="EMBL" id="RJR27657.1"/>
    </source>
</evidence>
<evidence type="ECO:0000256" key="4">
    <source>
        <dbReference type="ARBA" id="ARBA00023125"/>
    </source>
</evidence>
<evidence type="ECO:0000313" key="8">
    <source>
        <dbReference type="Proteomes" id="UP000265540"/>
    </source>
</evidence>
<dbReference type="InterPro" id="IPR012337">
    <property type="entry name" value="RNaseH-like_sf"/>
</dbReference>
<dbReference type="InterPro" id="IPR002176">
    <property type="entry name" value="X-over_junc_endoDNase_RuvC"/>
</dbReference>
<dbReference type="InterPro" id="IPR036397">
    <property type="entry name" value="RNaseH_sf"/>
</dbReference>
<dbReference type="AlphaFoldDB" id="A0A3A4ZLA2"/>
<comment type="caution">
    <text evidence="7">The sequence shown here is derived from an EMBL/GenBank/DDBJ whole genome shotgun (WGS) entry which is preliminary data.</text>
</comment>
<keyword evidence="4" id="KW-0238">DNA-binding</keyword>
<accession>A0A3A4ZLA2</accession>
<gene>
    <name evidence="7" type="ORF">C4561_01770</name>
</gene>
<dbReference type="EMBL" id="QZJF01000008">
    <property type="protein sequence ID" value="RJR27657.1"/>
    <property type="molecule type" value="Genomic_DNA"/>
</dbReference>
<protein>
    <submittedName>
        <fullName evidence="7">Uncharacterized protein</fullName>
    </submittedName>
</protein>
<dbReference type="SUPFAM" id="SSF53098">
    <property type="entry name" value="Ribonuclease H-like"/>
    <property type="match status" value="1"/>
</dbReference>
<dbReference type="Proteomes" id="UP000265540">
    <property type="component" value="Unassembled WGS sequence"/>
</dbReference>
<dbReference type="Pfam" id="PF02075">
    <property type="entry name" value="RuvC"/>
    <property type="match status" value="1"/>
</dbReference>
<keyword evidence="3" id="KW-0460">Magnesium</keyword>
<evidence type="ECO:0000256" key="2">
    <source>
        <dbReference type="ARBA" id="ARBA00022763"/>
    </source>
</evidence>
<proteinExistence type="inferred from homology"/>
<sequence length="217" mass="24453">MTEVWKTDKEIKQLSSPDIEIGNSMIFLGLDLNKNSTGASALLSDGTLWFSRVFVGGKNYPFDSLELLVEYNKFFSNLVDNLCPVYGRLYVAIEQLNVFSPKLQALTLTLAQISGICVMSMLGVVPTARLKMFHNKTVKKFITGSGNATKEMMINEIEKMYPRPSGFPKSLSSDRADSIAMAYTYLWVWNHRNNQDKSVEQLANHAVRSKIARQLEI</sequence>
<dbReference type="GO" id="GO:0003677">
    <property type="term" value="F:DNA binding"/>
    <property type="evidence" value="ECO:0007669"/>
    <property type="project" value="UniProtKB-KW"/>
</dbReference>
<dbReference type="GO" id="GO:0004520">
    <property type="term" value="F:DNA endonuclease activity"/>
    <property type="evidence" value="ECO:0007669"/>
    <property type="project" value="InterPro"/>
</dbReference>
<evidence type="ECO:0000256" key="5">
    <source>
        <dbReference type="ARBA" id="ARBA00023172"/>
    </source>
</evidence>
<evidence type="ECO:0000256" key="1">
    <source>
        <dbReference type="ARBA" id="ARBA00009518"/>
    </source>
</evidence>
<name>A0A3A4ZLA2_UNCKA</name>
<keyword evidence="6" id="KW-0234">DNA repair</keyword>
<comment type="similarity">
    <text evidence="1">Belongs to the RuvC family.</text>
</comment>
<reference evidence="7 8" key="1">
    <citation type="journal article" date="2017" name="ISME J.">
        <title>Energy and carbon metabolisms in a deep terrestrial subsurface fluid microbial community.</title>
        <authorList>
            <person name="Momper L."/>
            <person name="Jungbluth S.P."/>
            <person name="Lee M.D."/>
            <person name="Amend J.P."/>
        </authorList>
    </citation>
    <scope>NUCLEOTIDE SEQUENCE [LARGE SCALE GENOMIC DNA]</scope>
    <source>
        <strain evidence="7">SURF_46</strain>
    </source>
</reference>
<evidence type="ECO:0000256" key="6">
    <source>
        <dbReference type="ARBA" id="ARBA00023204"/>
    </source>
</evidence>
<dbReference type="GO" id="GO:0006281">
    <property type="term" value="P:DNA repair"/>
    <property type="evidence" value="ECO:0007669"/>
    <property type="project" value="UniProtKB-KW"/>
</dbReference>
<keyword evidence="2" id="KW-0227">DNA damage</keyword>
<dbReference type="Gene3D" id="3.30.420.10">
    <property type="entry name" value="Ribonuclease H-like superfamily/Ribonuclease H"/>
    <property type="match status" value="1"/>
</dbReference>